<name>A0ABT3R321_9HYPH</name>
<keyword evidence="1" id="KW-1133">Transmembrane helix</keyword>
<dbReference type="RefSeq" id="WP_265963371.1">
    <property type="nucleotide sequence ID" value="NZ_JAPEVI010000003.1"/>
</dbReference>
<dbReference type="Pfam" id="PF05751">
    <property type="entry name" value="FixH"/>
    <property type="match status" value="1"/>
</dbReference>
<dbReference type="Proteomes" id="UP001300261">
    <property type="component" value="Unassembled WGS sequence"/>
</dbReference>
<dbReference type="EMBL" id="JAPEVI010000003">
    <property type="protein sequence ID" value="MCX2723600.1"/>
    <property type="molecule type" value="Genomic_DNA"/>
</dbReference>
<evidence type="ECO:0000256" key="1">
    <source>
        <dbReference type="SAM" id="Phobius"/>
    </source>
</evidence>
<keyword evidence="1" id="KW-0812">Transmembrane</keyword>
<dbReference type="InterPro" id="IPR008620">
    <property type="entry name" value="FixH"/>
</dbReference>
<dbReference type="PIRSF" id="PIRSF011386">
    <property type="entry name" value="FixH"/>
    <property type="match status" value="1"/>
</dbReference>
<keyword evidence="1" id="KW-0472">Membrane</keyword>
<protein>
    <submittedName>
        <fullName evidence="2">FixH family protein</fullName>
    </submittedName>
</protein>
<sequence>MTMVRSNMKEPGTITGKTVLAWLLGFFGVVFAANGVFVYLAVGSFPGVVVDSSYEAGQSYNQEIAAAKAQEQLHWQVSSELVRVGPDGARLMITAADAGGGALYGLSVNALLRNPVQETADVKVRLAPDGGGRYVGEVDHVPAGNWMLILEIEQDGQRKFRSENRIFVKE</sequence>
<organism evidence="2 3">
    <name type="scientific">Roseibium salinum</name>
    <dbReference type="NCBI Taxonomy" id="1604349"/>
    <lineage>
        <taxon>Bacteria</taxon>
        <taxon>Pseudomonadati</taxon>
        <taxon>Pseudomonadota</taxon>
        <taxon>Alphaproteobacteria</taxon>
        <taxon>Hyphomicrobiales</taxon>
        <taxon>Stappiaceae</taxon>
        <taxon>Roseibium</taxon>
    </lineage>
</organism>
<comment type="caution">
    <text evidence="2">The sequence shown here is derived from an EMBL/GenBank/DDBJ whole genome shotgun (WGS) entry which is preliminary data.</text>
</comment>
<keyword evidence="3" id="KW-1185">Reference proteome</keyword>
<feature type="transmembrane region" description="Helical" evidence="1">
    <location>
        <begin position="20"/>
        <end position="42"/>
    </location>
</feature>
<gene>
    <name evidence="2" type="ORF">ON753_14680</name>
</gene>
<proteinExistence type="predicted"/>
<reference evidence="2 3" key="1">
    <citation type="journal article" date="2016" name="Int. J. Syst. Evol. Microbiol.">
        <title>Labrenzia salina sp. nov., isolated from the rhizosphere of the halophyte Arthrocnemum macrostachyum.</title>
        <authorList>
            <person name="Camacho M."/>
            <person name="Redondo-Gomez S."/>
            <person name="Rodriguez-Llorente I."/>
            <person name="Rohde M."/>
            <person name="Sproer C."/>
            <person name="Schumann P."/>
            <person name="Klenk H.P."/>
            <person name="Montero-Calasanz M.D.C."/>
        </authorList>
    </citation>
    <scope>NUCLEOTIDE SEQUENCE [LARGE SCALE GENOMIC DNA]</scope>
    <source>
        <strain evidence="2 3">DSM 29163</strain>
    </source>
</reference>
<evidence type="ECO:0000313" key="2">
    <source>
        <dbReference type="EMBL" id="MCX2723600.1"/>
    </source>
</evidence>
<accession>A0ABT3R321</accession>
<evidence type="ECO:0000313" key="3">
    <source>
        <dbReference type="Proteomes" id="UP001300261"/>
    </source>
</evidence>
<dbReference type="InterPro" id="IPR018037">
    <property type="entry name" value="FixH_proteobacterial"/>
</dbReference>